<dbReference type="Gene3D" id="3.40.50.1000">
    <property type="entry name" value="HAD superfamily/HAD-like"/>
    <property type="match status" value="1"/>
</dbReference>
<dbReference type="PANTHER" id="PTHR35134">
    <property type="entry name" value="NUCLEOTIDASE YQFW-RELATED"/>
    <property type="match status" value="1"/>
</dbReference>
<name>A0A1F8E4U4_9BACT</name>
<evidence type="ECO:0008006" key="5">
    <source>
        <dbReference type="Google" id="ProtNLM"/>
    </source>
</evidence>
<evidence type="ECO:0000256" key="2">
    <source>
        <dbReference type="PIRSR" id="PIRSR610708-1"/>
    </source>
</evidence>
<dbReference type="PANTHER" id="PTHR35134:SF2">
    <property type="entry name" value="NUCLEOTIDASE YQFW-RELATED"/>
    <property type="match status" value="1"/>
</dbReference>
<evidence type="ECO:0000313" key="4">
    <source>
        <dbReference type="Proteomes" id="UP000179057"/>
    </source>
</evidence>
<evidence type="ECO:0000256" key="1">
    <source>
        <dbReference type="ARBA" id="ARBA00009589"/>
    </source>
</evidence>
<dbReference type="InterPro" id="IPR023214">
    <property type="entry name" value="HAD_sf"/>
</dbReference>
<dbReference type="InterPro" id="IPR052419">
    <property type="entry name" value="5_3-deoxyribonucleotidase-like"/>
</dbReference>
<dbReference type="GO" id="GO:0008253">
    <property type="term" value="F:5'-nucleotidase activity"/>
    <property type="evidence" value="ECO:0007669"/>
    <property type="project" value="InterPro"/>
</dbReference>
<dbReference type="GO" id="GO:0009264">
    <property type="term" value="P:deoxyribonucleotide catabolic process"/>
    <property type="evidence" value="ECO:0007669"/>
    <property type="project" value="InterPro"/>
</dbReference>
<organism evidence="3 4">
    <name type="scientific">Candidatus Wolfebacteria bacterium RIFOXYD1_FULL_48_65</name>
    <dbReference type="NCBI Taxonomy" id="1802561"/>
    <lineage>
        <taxon>Bacteria</taxon>
        <taxon>Candidatus Wolfeibacteriota</taxon>
    </lineage>
</organism>
<dbReference type="SUPFAM" id="SSF56784">
    <property type="entry name" value="HAD-like"/>
    <property type="match status" value="1"/>
</dbReference>
<sequence>MRIGIDIDEIIAATLDAMLDFHNGMYGTDLKQADIFSYKLWEVWGGSEEEAVQKWNEFFETDHFAGVCPIVGAFAAMTVLKERGHELFAITARPHHISKKTEDWLDEHFPAVFSGVRFANTHGASGIKYKKSELCAELGIGTLVEDDPRHAMDCASKGISVILFSYPWNKDLSAENVFRALSWDDVIRLVS</sequence>
<dbReference type="InterPro" id="IPR010708">
    <property type="entry name" value="5'(3')-deoxyribonucleotidase"/>
</dbReference>
<protein>
    <recommendedName>
        <fullName evidence="5">Nucleotidase</fullName>
    </recommendedName>
</protein>
<dbReference type="EMBL" id="MGIV01000008">
    <property type="protein sequence ID" value="OGM95349.1"/>
    <property type="molecule type" value="Genomic_DNA"/>
</dbReference>
<dbReference type="Proteomes" id="UP000179057">
    <property type="component" value="Unassembled WGS sequence"/>
</dbReference>
<dbReference type="Pfam" id="PF06941">
    <property type="entry name" value="NT5C"/>
    <property type="match status" value="1"/>
</dbReference>
<evidence type="ECO:0000313" key="3">
    <source>
        <dbReference type="EMBL" id="OGM95349.1"/>
    </source>
</evidence>
<accession>A0A1F8E4U4</accession>
<gene>
    <name evidence="3" type="ORF">A2610_02575</name>
</gene>
<dbReference type="InterPro" id="IPR036412">
    <property type="entry name" value="HAD-like_sf"/>
</dbReference>
<dbReference type="AlphaFoldDB" id="A0A1F8E4U4"/>
<feature type="active site" description="Nucleophile" evidence="2">
    <location>
        <position position="6"/>
    </location>
</feature>
<proteinExistence type="inferred from homology"/>
<feature type="active site" description="Proton donor" evidence="2">
    <location>
        <position position="8"/>
    </location>
</feature>
<reference evidence="3 4" key="1">
    <citation type="journal article" date="2016" name="Nat. Commun.">
        <title>Thousands of microbial genomes shed light on interconnected biogeochemical processes in an aquifer system.</title>
        <authorList>
            <person name="Anantharaman K."/>
            <person name="Brown C.T."/>
            <person name="Hug L.A."/>
            <person name="Sharon I."/>
            <person name="Castelle C.J."/>
            <person name="Probst A.J."/>
            <person name="Thomas B.C."/>
            <person name="Singh A."/>
            <person name="Wilkins M.J."/>
            <person name="Karaoz U."/>
            <person name="Brodie E.L."/>
            <person name="Williams K.H."/>
            <person name="Hubbard S.S."/>
            <person name="Banfield J.F."/>
        </authorList>
    </citation>
    <scope>NUCLEOTIDE SEQUENCE [LARGE SCALE GENOMIC DNA]</scope>
</reference>
<comment type="caution">
    <text evidence="3">The sequence shown here is derived from an EMBL/GenBank/DDBJ whole genome shotgun (WGS) entry which is preliminary data.</text>
</comment>
<comment type="similarity">
    <text evidence="1">Belongs to the 5'(3')-deoxyribonucleotidase family.</text>
</comment>